<reference evidence="2" key="1">
    <citation type="submission" date="2015-12" db="EMBL/GenBank/DDBJ databases">
        <title>Complete genome sequences of two moderately thermophilic Paenibacillus species.</title>
        <authorList>
            <person name="Butler R.III."/>
            <person name="Wang J."/>
            <person name="Stark B.C."/>
            <person name="Pombert J.-F."/>
        </authorList>
    </citation>
    <scope>NUCLEOTIDE SEQUENCE [LARGE SCALE GENOMIC DNA]</scope>
    <source>
        <strain evidence="2">32O-Y</strain>
    </source>
</reference>
<protein>
    <submittedName>
        <fullName evidence="1">Sugar deacetylase</fullName>
    </submittedName>
</protein>
<dbReference type="KEGG" id="pnp:IJ22_29250"/>
<dbReference type="CDD" id="cd10936">
    <property type="entry name" value="CE4_DAC2"/>
    <property type="match status" value="1"/>
</dbReference>
<accession>A0A0U2L153</accession>
<dbReference type="STRING" id="162209.IJ22_29250"/>
<gene>
    <name evidence="1" type="ORF">IJ22_29250</name>
</gene>
<dbReference type="Proteomes" id="UP000061660">
    <property type="component" value="Chromosome"/>
</dbReference>
<dbReference type="InterPro" id="IPR011330">
    <property type="entry name" value="Glyco_hydro/deAcase_b/a-brl"/>
</dbReference>
<name>A0A0U2L153_9BACL</name>
<dbReference type="AlphaFoldDB" id="A0A0U2L153"/>
<dbReference type="Pfam" id="PF04748">
    <property type="entry name" value="Polysacc_deac_2"/>
    <property type="match status" value="1"/>
</dbReference>
<dbReference type="PATRIC" id="fig|162209.4.peg.3119"/>
<dbReference type="Gene3D" id="3.20.20.370">
    <property type="entry name" value="Glycoside hydrolase/deacetylase"/>
    <property type="match status" value="1"/>
</dbReference>
<dbReference type="RefSeq" id="WP_235594135.1">
    <property type="nucleotide sequence ID" value="NZ_BJCS01000007.1"/>
</dbReference>
<reference evidence="1 2" key="2">
    <citation type="journal article" date="2016" name="Genome Announc.">
        <title>Complete Genome Sequences of Two Interactive Moderate Thermophiles, Paenibacillus napthalenovorans 32O-Y and Paenibacillus sp. 32O-W.</title>
        <authorList>
            <person name="Butler R.R.III."/>
            <person name="Wang J."/>
            <person name="Stark B.C."/>
            <person name="Pombert J.F."/>
        </authorList>
    </citation>
    <scope>NUCLEOTIDE SEQUENCE [LARGE SCALE GENOMIC DNA]</scope>
    <source>
        <strain evidence="1 2">32O-Y</strain>
    </source>
</reference>
<evidence type="ECO:0000313" key="1">
    <source>
        <dbReference type="EMBL" id="ALS23298.1"/>
    </source>
</evidence>
<dbReference type="SUPFAM" id="SSF88713">
    <property type="entry name" value="Glycoside hydrolase/deacetylase"/>
    <property type="match status" value="1"/>
</dbReference>
<evidence type="ECO:0000313" key="2">
    <source>
        <dbReference type="Proteomes" id="UP000061660"/>
    </source>
</evidence>
<proteinExistence type="predicted"/>
<keyword evidence="2" id="KW-1185">Reference proteome</keyword>
<dbReference type="GO" id="GO:0005975">
    <property type="term" value="P:carbohydrate metabolic process"/>
    <property type="evidence" value="ECO:0007669"/>
    <property type="project" value="InterPro"/>
</dbReference>
<dbReference type="EMBL" id="CP013652">
    <property type="protein sequence ID" value="ALS23298.1"/>
    <property type="molecule type" value="Genomic_DNA"/>
</dbReference>
<dbReference type="PANTHER" id="PTHR30105:SF2">
    <property type="entry name" value="DIVERGENT POLYSACCHARIDE DEACETYLASE SUPERFAMILY"/>
    <property type="match status" value="1"/>
</dbReference>
<dbReference type="PANTHER" id="PTHR30105">
    <property type="entry name" value="UNCHARACTERIZED YIBQ-RELATED"/>
    <property type="match status" value="1"/>
</dbReference>
<dbReference type="InterPro" id="IPR006837">
    <property type="entry name" value="Divergent_DAC"/>
</dbReference>
<sequence precursor="true">MKFWTGCIAVMLILGSVLVAEAQEIAIPTKQAAIVIDDFGNNMFGTKEMMNLPFPITVAVMPFLPTTKRDAEWAHQAGHEVIVHMPMEPKSGNKDKWLGPGAITTDLAEEEIRRRINAAIDDVPHAVGINNHMGSKVTADARIIRIILEECQKRGMYFLDSHTNYRSIVSKTASKVGVPCIENHIFLDDINTREHIYKQITLLQEHLKDHDQCVAIGHVGTRKKTAAVLGDVIPKLKKEIQFLPVSALVKKQPPL</sequence>
<organism evidence="1 2">
    <name type="scientific">Paenibacillus naphthalenovorans</name>
    <dbReference type="NCBI Taxonomy" id="162209"/>
    <lineage>
        <taxon>Bacteria</taxon>
        <taxon>Bacillati</taxon>
        <taxon>Bacillota</taxon>
        <taxon>Bacilli</taxon>
        <taxon>Bacillales</taxon>
        <taxon>Paenibacillaceae</taxon>
        <taxon>Paenibacillus</taxon>
    </lineage>
</organism>